<dbReference type="SMART" id="SM00594">
    <property type="entry name" value="UAS"/>
    <property type="match status" value="1"/>
</dbReference>
<dbReference type="InterPro" id="IPR029071">
    <property type="entry name" value="Ubiquitin-like_domsf"/>
</dbReference>
<dbReference type="PANTHER" id="PTHR23322:SF6">
    <property type="entry name" value="UBX DOMAIN-CONTAINING PROTEIN 7"/>
    <property type="match status" value="1"/>
</dbReference>
<proteinExistence type="predicted"/>
<accession>A0A0N5AIZ4</accession>
<dbReference type="STRING" id="451379.A0A0N5AIZ4"/>
<feature type="region of interest" description="Disordered" evidence="1">
    <location>
        <begin position="231"/>
        <end position="255"/>
    </location>
</feature>
<dbReference type="Proteomes" id="UP000046393">
    <property type="component" value="Unplaced"/>
</dbReference>
<evidence type="ECO:0000256" key="1">
    <source>
        <dbReference type="SAM" id="MobiDB-lite"/>
    </source>
</evidence>
<protein>
    <submittedName>
        <fullName evidence="4">UBX domain-containing protein</fullName>
    </submittedName>
</protein>
<evidence type="ECO:0000313" key="3">
    <source>
        <dbReference type="Proteomes" id="UP000046393"/>
    </source>
</evidence>
<dbReference type="GO" id="GO:0005634">
    <property type="term" value="C:nucleus"/>
    <property type="evidence" value="ECO:0007669"/>
    <property type="project" value="TreeGrafter"/>
</dbReference>
<keyword evidence="3" id="KW-1185">Reference proteome</keyword>
<dbReference type="Pfam" id="PF00789">
    <property type="entry name" value="UBX"/>
    <property type="match status" value="1"/>
</dbReference>
<name>A0A0N5AIZ4_9BILA</name>
<dbReference type="WBParaSite" id="SMUV_0000440801-mRNA-1">
    <property type="protein sequence ID" value="SMUV_0000440801-mRNA-1"/>
    <property type="gene ID" value="SMUV_0000440801"/>
</dbReference>
<dbReference type="Gene3D" id="3.10.20.90">
    <property type="entry name" value="Phosphatidylinositol 3-kinase Catalytic Subunit, Chain A, domain 1"/>
    <property type="match status" value="1"/>
</dbReference>
<dbReference type="Pfam" id="PF13899">
    <property type="entry name" value="Thioredoxin_7"/>
    <property type="match status" value="1"/>
</dbReference>
<dbReference type="AlphaFoldDB" id="A0A0N5AIZ4"/>
<dbReference type="SUPFAM" id="SSF52833">
    <property type="entry name" value="Thioredoxin-like"/>
    <property type="match status" value="1"/>
</dbReference>
<dbReference type="Gene3D" id="3.40.30.10">
    <property type="entry name" value="Glutaredoxin"/>
    <property type="match status" value="1"/>
</dbReference>
<dbReference type="InterPro" id="IPR036249">
    <property type="entry name" value="Thioredoxin-like_sf"/>
</dbReference>
<dbReference type="CDD" id="cd02958">
    <property type="entry name" value="UAS"/>
    <property type="match status" value="1"/>
</dbReference>
<dbReference type="InterPro" id="IPR001012">
    <property type="entry name" value="UBX_dom"/>
</dbReference>
<sequence>MADDDHIRPPIMPVRGPIVEQSFQEQYQRPRRVQTDSVFESFRDISGSLGRDSSAQSERSVISSRRSALQNLFRPPYDILFSGSWEEVTVIFFRRYYCFAKSEAERSSMWLLVNVQNVQEFACQALNRDVWSNSSVKEIVKSNFVFWQVFHDSPDGIRMESYYHLTSYPAVFAVDPRTGELVESFRPSDPAAFCDQGEKLGSFLSSNPDFATRDNRIASAVGLDATKRISQHASDNNEDESMLQCSSNGVRKRPHADVDHLATSGSLLKKARKGDVDVDELLDKGNKLTTVDCDEWMKYLGAPDENSRQVSLLLRFPDGGRKRIEVADTTPLKAVFILASGLGYGQRDHMLTLFYPKREYLFEDADRTVRELNFNRQEVIHVERK</sequence>
<dbReference type="PROSITE" id="PS50033">
    <property type="entry name" value="UBX"/>
    <property type="match status" value="1"/>
</dbReference>
<organism evidence="3 4">
    <name type="scientific">Syphacia muris</name>
    <dbReference type="NCBI Taxonomy" id="451379"/>
    <lineage>
        <taxon>Eukaryota</taxon>
        <taxon>Metazoa</taxon>
        <taxon>Ecdysozoa</taxon>
        <taxon>Nematoda</taxon>
        <taxon>Chromadorea</taxon>
        <taxon>Rhabditida</taxon>
        <taxon>Spirurina</taxon>
        <taxon>Oxyuridomorpha</taxon>
        <taxon>Oxyuroidea</taxon>
        <taxon>Oxyuridae</taxon>
        <taxon>Syphacia</taxon>
    </lineage>
</organism>
<dbReference type="InterPro" id="IPR050730">
    <property type="entry name" value="UBX_domain-protein"/>
</dbReference>
<dbReference type="GO" id="GO:0043161">
    <property type="term" value="P:proteasome-mediated ubiquitin-dependent protein catabolic process"/>
    <property type="evidence" value="ECO:0007669"/>
    <property type="project" value="TreeGrafter"/>
</dbReference>
<dbReference type="PANTHER" id="PTHR23322">
    <property type="entry name" value="FAS-ASSOCIATED PROTEIN"/>
    <property type="match status" value="1"/>
</dbReference>
<reference evidence="4" key="1">
    <citation type="submission" date="2017-02" db="UniProtKB">
        <authorList>
            <consortium name="WormBaseParasite"/>
        </authorList>
    </citation>
    <scope>IDENTIFICATION</scope>
</reference>
<dbReference type="InterPro" id="IPR006577">
    <property type="entry name" value="UAS"/>
</dbReference>
<dbReference type="GO" id="GO:0043130">
    <property type="term" value="F:ubiquitin binding"/>
    <property type="evidence" value="ECO:0007669"/>
    <property type="project" value="TreeGrafter"/>
</dbReference>
<evidence type="ECO:0000259" key="2">
    <source>
        <dbReference type="PROSITE" id="PS50033"/>
    </source>
</evidence>
<dbReference type="SUPFAM" id="SSF54236">
    <property type="entry name" value="Ubiquitin-like"/>
    <property type="match status" value="1"/>
</dbReference>
<evidence type="ECO:0000313" key="4">
    <source>
        <dbReference type="WBParaSite" id="SMUV_0000440801-mRNA-1"/>
    </source>
</evidence>
<feature type="domain" description="UBX" evidence="2">
    <location>
        <begin position="305"/>
        <end position="382"/>
    </location>
</feature>